<feature type="domain" description="Ig-like" evidence="13">
    <location>
        <begin position="207"/>
        <end position="297"/>
    </location>
</feature>
<keyword evidence="3 11" id="KW-0812">Transmembrane</keyword>
<dbReference type="InterPro" id="IPR003597">
    <property type="entry name" value="Ig_C1-set"/>
</dbReference>
<dbReference type="InterPro" id="IPR037055">
    <property type="entry name" value="MHC_I-like_Ag-recog_sf"/>
</dbReference>
<evidence type="ECO:0000256" key="8">
    <source>
        <dbReference type="ARBA" id="ARBA00023157"/>
    </source>
</evidence>
<organism evidence="14 15">
    <name type="scientific">Crotalus adamanteus</name>
    <name type="common">Eastern diamondback rattlesnake</name>
    <dbReference type="NCBI Taxonomy" id="8729"/>
    <lineage>
        <taxon>Eukaryota</taxon>
        <taxon>Metazoa</taxon>
        <taxon>Chordata</taxon>
        <taxon>Craniata</taxon>
        <taxon>Vertebrata</taxon>
        <taxon>Euteleostomi</taxon>
        <taxon>Lepidosauria</taxon>
        <taxon>Squamata</taxon>
        <taxon>Bifurcata</taxon>
        <taxon>Unidentata</taxon>
        <taxon>Episquamata</taxon>
        <taxon>Toxicofera</taxon>
        <taxon>Serpentes</taxon>
        <taxon>Colubroidea</taxon>
        <taxon>Viperidae</taxon>
        <taxon>Crotalinae</taxon>
        <taxon>Crotalus</taxon>
    </lineage>
</organism>
<evidence type="ECO:0000313" key="14">
    <source>
        <dbReference type="EMBL" id="KAK9405459.1"/>
    </source>
</evidence>
<dbReference type="Pfam" id="PF00129">
    <property type="entry name" value="MHC_I"/>
    <property type="match status" value="1"/>
</dbReference>
<dbReference type="EMBL" id="JAOTOJ010000002">
    <property type="protein sequence ID" value="KAK9405459.1"/>
    <property type="molecule type" value="Genomic_DNA"/>
</dbReference>
<dbReference type="GO" id="GO:0009897">
    <property type="term" value="C:external side of plasma membrane"/>
    <property type="evidence" value="ECO:0007669"/>
    <property type="project" value="TreeGrafter"/>
</dbReference>
<evidence type="ECO:0000256" key="2">
    <source>
        <dbReference type="ARBA" id="ARBA00022451"/>
    </source>
</evidence>
<dbReference type="SMART" id="SM00407">
    <property type="entry name" value="IGc1"/>
    <property type="match status" value="1"/>
</dbReference>
<dbReference type="Proteomes" id="UP001474421">
    <property type="component" value="Unassembled WGS sequence"/>
</dbReference>
<dbReference type="AlphaFoldDB" id="A0AAW1BTJ3"/>
<comment type="caution">
    <text evidence="14">The sequence shown here is derived from an EMBL/GenBank/DDBJ whole genome shotgun (WGS) entry which is preliminary data.</text>
</comment>
<dbReference type="GO" id="GO:0006955">
    <property type="term" value="P:immune response"/>
    <property type="evidence" value="ECO:0007669"/>
    <property type="project" value="TreeGrafter"/>
</dbReference>
<dbReference type="PRINTS" id="PR01638">
    <property type="entry name" value="MHCCLASSI"/>
</dbReference>
<dbReference type="InterPro" id="IPR050208">
    <property type="entry name" value="MHC_class-I_related"/>
</dbReference>
<feature type="signal peptide" evidence="12">
    <location>
        <begin position="1"/>
        <end position="21"/>
    </location>
</feature>
<dbReference type="FunFam" id="3.30.500.10:FF:000001">
    <property type="entry name" value="H-2 class I histocompatibility antigen, alpha chain"/>
    <property type="match status" value="1"/>
</dbReference>
<dbReference type="InterPro" id="IPR011162">
    <property type="entry name" value="MHC_I/II-like_Ag-recog"/>
</dbReference>
<dbReference type="GO" id="GO:0042612">
    <property type="term" value="C:MHC class I protein complex"/>
    <property type="evidence" value="ECO:0007669"/>
    <property type="project" value="UniProtKB-KW"/>
</dbReference>
<reference evidence="14 15" key="1">
    <citation type="journal article" date="2024" name="Proc. Natl. Acad. Sci. U.S.A.">
        <title>The genetic regulatory architecture and epigenomic basis for age-related changes in rattlesnake venom.</title>
        <authorList>
            <person name="Hogan M.P."/>
            <person name="Holding M.L."/>
            <person name="Nystrom G.S."/>
            <person name="Colston T.J."/>
            <person name="Bartlett D.A."/>
            <person name="Mason A.J."/>
            <person name="Ellsworth S.A."/>
            <person name="Rautsaw R.M."/>
            <person name="Lawrence K.C."/>
            <person name="Strickland J.L."/>
            <person name="He B."/>
            <person name="Fraser P."/>
            <person name="Margres M.J."/>
            <person name="Gilbert D.M."/>
            <person name="Gibbs H.L."/>
            <person name="Parkinson C.L."/>
            <person name="Rokyta D.R."/>
        </authorList>
    </citation>
    <scope>NUCLEOTIDE SEQUENCE [LARGE SCALE GENOMIC DNA]</scope>
    <source>
        <strain evidence="14">DRR0105</strain>
    </source>
</reference>
<evidence type="ECO:0000256" key="6">
    <source>
        <dbReference type="ARBA" id="ARBA00022989"/>
    </source>
</evidence>
<dbReference type="InterPro" id="IPR003006">
    <property type="entry name" value="Ig/MHC_CS"/>
</dbReference>
<dbReference type="SUPFAM" id="SSF54452">
    <property type="entry name" value="MHC antigen-recognition domain"/>
    <property type="match status" value="1"/>
</dbReference>
<evidence type="ECO:0000256" key="12">
    <source>
        <dbReference type="SAM" id="SignalP"/>
    </source>
</evidence>
<dbReference type="Gene3D" id="2.60.40.10">
    <property type="entry name" value="Immunoglobulins"/>
    <property type="match status" value="1"/>
</dbReference>
<dbReference type="PANTHER" id="PTHR16675:SF242">
    <property type="entry name" value="MAJOR HISTOCOMPATIBILITY COMPLEX CLASS I-RELATED GENE PROTEIN"/>
    <property type="match status" value="1"/>
</dbReference>
<comment type="subcellular location">
    <subcellularLocation>
        <location evidence="1">Membrane</location>
        <topology evidence="1">Single-pass type I membrane protein</topology>
    </subcellularLocation>
</comment>
<gene>
    <name evidence="14" type="ORF">NXF25_004233</name>
</gene>
<evidence type="ECO:0000256" key="3">
    <source>
        <dbReference type="ARBA" id="ARBA00022692"/>
    </source>
</evidence>
<evidence type="ECO:0000313" key="15">
    <source>
        <dbReference type="Proteomes" id="UP001474421"/>
    </source>
</evidence>
<dbReference type="InterPro" id="IPR036179">
    <property type="entry name" value="Ig-like_dom_sf"/>
</dbReference>
<evidence type="ECO:0000256" key="4">
    <source>
        <dbReference type="ARBA" id="ARBA00022729"/>
    </source>
</evidence>
<name>A0AAW1BTJ3_CROAD</name>
<dbReference type="SUPFAM" id="SSF48726">
    <property type="entry name" value="Immunoglobulin"/>
    <property type="match status" value="1"/>
</dbReference>
<dbReference type="InterPro" id="IPR001039">
    <property type="entry name" value="MHC_I_a_a1/a2"/>
</dbReference>
<dbReference type="InterPro" id="IPR011161">
    <property type="entry name" value="MHC_I-like_Ag-recog"/>
</dbReference>
<dbReference type="PROSITE" id="PS50835">
    <property type="entry name" value="IG_LIKE"/>
    <property type="match status" value="1"/>
</dbReference>
<evidence type="ECO:0000259" key="13">
    <source>
        <dbReference type="PROSITE" id="PS50835"/>
    </source>
</evidence>
<protein>
    <submittedName>
        <fullName evidence="14">Major histocompatibility complex class I-related protein-like</fullName>
    </submittedName>
</protein>
<keyword evidence="2" id="KW-0490">MHC I</keyword>
<keyword evidence="8" id="KW-1015">Disulfide bond</keyword>
<dbReference type="GO" id="GO:0005615">
    <property type="term" value="C:extracellular space"/>
    <property type="evidence" value="ECO:0007669"/>
    <property type="project" value="TreeGrafter"/>
</dbReference>
<evidence type="ECO:0000256" key="10">
    <source>
        <dbReference type="RuleBase" id="RU004439"/>
    </source>
</evidence>
<evidence type="ECO:0000256" key="1">
    <source>
        <dbReference type="ARBA" id="ARBA00004479"/>
    </source>
</evidence>
<dbReference type="InterPro" id="IPR013783">
    <property type="entry name" value="Ig-like_fold"/>
</dbReference>
<proteinExistence type="inferred from homology"/>
<dbReference type="PROSITE" id="PS00290">
    <property type="entry name" value="IG_MHC"/>
    <property type="match status" value="1"/>
</dbReference>
<keyword evidence="4 12" id="KW-0732">Signal</keyword>
<evidence type="ECO:0000256" key="7">
    <source>
        <dbReference type="ARBA" id="ARBA00023136"/>
    </source>
</evidence>
<keyword evidence="9" id="KW-0325">Glycoprotein</keyword>
<accession>A0AAW1BTJ3</accession>
<sequence length="369" mass="42601">MGLCWTTLCLLAALLLGDSSGSVRHSLQYQYVVVSDPSEGLPQFFTVGYLDGQVITYYDSVKKKKVPKASWMEEVEKEDANYWKDGSKILRATQQVLQEDLRNVQNRYKQKEGFHTWQVTYGCGFTGNGSKDGYSQYGYDGRTFLTFDKETLSWVASEPQAQITKRNWDVNVPWSRRNKVYLEKECIEWLEKYLSYRRKEMLLKAEPPVVTMSSKMEADDSMETHVCQIHGFYPREIDASWTRDGEVWLEDTFRGSVAPNADGTYHYWLSIQIDPKDRGRYRCHVEHDGLQEPLEMTLKVSESNLGHIIGCVIGLLLMCAIVGILAFLMKRWNDYKAAPSECFSSLYMLAATQSRDQRQHQMRSVNVFV</sequence>
<dbReference type="FunFam" id="2.60.40.10:FF:000204">
    <property type="entry name" value="Major histocompatibility complex, class I-related protein"/>
    <property type="match status" value="1"/>
</dbReference>
<dbReference type="GO" id="GO:0002474">
    <property type="term" value="P:antigen processing and presentation of peptide antigen via MHC class I"/>
    <property type="evidence" value="ECO:0007669"/>
    <property type="project" value="UniProtKB-KW"/>
</dbReference>
<comment type="similarity">
    <text evidence="10">Belongs to the MHC class I family.</text>
</comment>
<feature type="chain" id="PRO_5043351306" evidence="12">
    <location>
        <begin position="22"/>
        <end position="369"/>
    </location>
</feature>
<feature type="transmembrane region" description="Helical" evidence="11">
    <location>
        <begin position="305"/>
        <end position="328"/>
    </location>
</feature>
<evidence type="ECO:0000256" key="9">
    <source>
        <dbReference type="ARBA" id="ARBA00023180"/>
    </source>
</evidence>
<evidence type="ECO:0000256" key="11">
    <source>
        <dbReference type="SAM" id="Phobius"/>
    </source>
</evidence>
<keyword evidence="15" id="KW-1185">Reference proteome</keyword>
<dbReference type="Pfam" id="PF07654">
    <property type="entry name" value="C1-set"/>
    <property type="match status" value="1"/>
</dbReference>
<evidence type="ECO:0000256" key="5">
    <source>
        <dbReference type="ARBA" id="ARBA00022859"/>
    </source>
</evidence>
<dbReference type="PANTHER" id="PTHR16675">
    <property type="entry name" value="MHC CLASS I-RELATED"/>
    <property type="match status" value="1"/>
</dbReference>
<keyword evidence="6 11" id="KW-1133">Transmembrane helix</keyword>
<keyword evidence="5" id="KW-0391">Immunity</keyword>
<keyword evidence="7 11" id="KW-0472">Membrane</keyword>
<dbReference type="Gene3D" id="3.30.500.10">
    <property type="entry name" value="MHC class I-like antigen recognition-like"/>
    <property type="match status" value="1"/>
</dbReference>
<dbReference type="InterPro" id="IPR007110">
    <property type="entry name" value="Ig-like_dom"/>
</dbReference>